<evidence type="ECO:0000313" key="2">
    <source>
        <dbReference type="EMBL" id="MCQ9121931.1"/>
    </source>
</evidence>
<reference evidence="2 3" key="1">
    <citation type="journal article" date="2022" name="Microbiol. Spectr.">
        <title>Microbiota of the Pregnant Mouse: Characterization of the Bacterial Communities in the Oral Cavity, Lung, Intestine, and Vagina through Culture and DNA Sequencing.</title>
        <authorList>
            <person name="Greenberg J.M."/>
            <person name="Romero R."/>
            <person name="Winters A.D."/>
            <person name="Galaz J."/>
            <person name="Garcia-Flores V."/>
            <person name="Arenas-Hernandez M."/>
            <person name="Panzer J."/>
            <person name="Shaffer Z."/>
            <person name="Kracht D.J."/>
            <person name="Gomez-Lopez N."/>
            <person name="Theis K.R."/>
        </authorList>
    </citation>
    <scope>NUCLEOTIDE SEQUENCE [LARGE SCALE GENOMIC DNA]</scope>
    <source>
        <strain evidence="2 3">MAC-C1-H1</strain>
    </source>
</reference>
<protein>
    <submittedName>
        <fullName evidence="2">AlpA family phage regulatory protein</fullName>
    </submittedName>
</protein>
<evidence type="ECO:0000259" key="1">
    <source>
        <dbReference type="Pfam" id="PF12728"/>
    </source>
</evidence>
<keyword evidence="3" id="KW-1185">Reference proteome</keyword>
<evidence type="ECO:0000313" key="3">
    <source>
        <dbReference type="Proteomes" id="UP001206350"/>
    </source>
</evidence>
<dbReference type="InterPro" id="IPR009061">
    <property type="entry name" value="DNA-bd_dom_put_sf"/>
</dbReference>
<dbReference type="SUPFAM" id="SSF46955">
    <property type="entry name" value="Putative DNA-binding domain"/>
    <property type="match status" value="1"/>
</dbReference>
<dbReference type="Gene3D" id="1.10.238.160">
    <property type="match status" value="1"/>
</dbReference>
<dbReference type="InterPro" id="IPR041657">
    <property type="entry name" value="HTH_17"/>
</dbReference>
<dbReference type="EMBL" id="JALJCU010000025">
    <property type="protein sequence ID" value="MCQ9121931.1"/>
    <property type="molecule type" value="Genomic_DNA"/>
</dbReference>
<sequence length="66" mass="7542">METLNKDQSITPSTKQLLDLEDVRVITGFSATTIYKHVKDGIFPQPKKCGRSTRWRLSDIQAYINS</sequence>
<organism evidence="2 3">
    <name type="scientific">Rodentibacter pneumotropicus</name>
    <dbReference type="NCBI Taxonomy" id="758"/>
    <lineage>
        <taxon>Bacteria</taxon>
        <taxon>Pseudomonadati</taxon>
        <taxon>Pseudomonadota</taxon>
        <taxon>Gammaproteobacteria</taxon>
        <taxon>Pasteurellales</taxon>
        <taxon>Pasteurellaceae</taxon>
        <taxon>Rodentibacter</taxon>
    </lineage>
</organism>
<name>A0AAW5LFI6_9PAST</name>
<proteinExistence type="predicted"/>
<dbReference type="RefSeq" id="WP_256891975.1">
    <property type="nucleotide sequence ID" value="NZ_JALJCU010000025.1"/>
</dbReference>
<dbReference type="AlphaFoldDB" id="A0AAW5LFI6"/>
<feature type="domain" description="Helix-turn-helix" evidence="1">
    <location>
        <begin position="17"/>
        <end position="65"/>
    </location>
</feature>
<dbReference type="Proteomes" id="UP001206350">
    <property type="component" value="Unassembled WGS sequence"/>
</dbReference>
<accession>A0AAW5LFI6</accession>
<comment type="caution">
    <text evidence="2">The sequence shown here is derived from an EMBL/GenBank/DDBJ whole genome shotgun (WGS) entry which is preliminary data.</text>
</comment>
<gene>
    <name evidence="2" type="ORF">MUU45_001487</name>
</gene>
<dbReference type="Pfam" id="PF12728">
    <property type="entry name" value="HTH_17"/>
    <property type="match status" value="1"/>
</dbReference>